<evidence type="ECO:0000256" key="9">
    <source>
        <dbReference type="ARBA" id="ARBA00023163"/>
    </source>
</evidence>
<reference evidence="14 15" key="1">
    <citation type="submission" date="2021-07" db="EMBL/GenBank/DDBJ databases">
        <authorList>
            <person name="Imarazene B."/>
            <person name="Zahm M."/>
            <person name="Klopp C."/>
            <person name="Cabau C."/>
            <person name="Beille S."/>
            <person name="Jouanno E."/>
            <person name="Castinel A."/>
            <person name="Lluch J."/>
            <person name="Gil L."/>
            <person name="Kuchtly C."/>
            <person name="Lopez Roques C."/>
            <person name="Donnadieu C."/>
            <person name="Parrinello H."/>
            <person name="Journot L."/>
            <person name="Du K."/>
            <person name="Schartl M."/>
            <person name="Retaux S."/>
            <person name="Guiguen Y."/>
        </authorList>
    </citation>
    <scope>NUCLEOTIDE SEQUENCE [LARGE SCALE GENOMIC DNA]</scope>
    <source>
        <strain evidence="14">Pach_M1</strain>
        <tissue evidence="14">Testis</tissue>
    </source>
</reference>
<evidence type="ECO:0000256" key="10">
    <source>
        <dbReference type="ARBA" id="ARBA00023242"/>
    </source>
</evidence>
<dbReference type="KEGG" id="amex:103031867"/>
<dbReference type="OMA" id="KRFCCAL"/>
<dbReference type="InterPro" id="IPR013087">
    <property type="entry name" value="Znf_C2H2_type"/>
</dbReference>
<dbReference type="SUPFAM" id="SSF57667">
    <property type="entry name" value="beta-beta-alpha zinc fingers"/>
    <property type="match status" value="2"/>
</dbReference>
<dbReference type="InterPro" id="IPR036236">
    <property type="entry name" value="Znf_C2H2_sf"/>
</dbReference>
<dbReference type="FunFam" id="3.30.160.60:FF:001954">
    <property type="entry name" value="Zinc finger protein 787"/>
    <property type="match status" value="1"/>
</dbReference>
<dbReference type="AlphaFoldDB" id="A0A8T2L6G4"/>
<comment type="caution">
    <text evidence="14">The sequence shown here is derived from an EMBL/GenBank/DDBJ whole genome shotgun (WGS) entry which is preliminary data.</text>
</comment>
<dbReference type="PANTHER" id="PTHR16515:SF66">
    <property type="entry name" value="C2H2-TYPE DOMAIN-CONTAINING PROTEIN"/>
    <property type="match status" value="1"/>
</dbReference>
<evidence type="ECO:0000313" key="15">
    <source>
        <dbReference type="Proteomes" id="UP000752171"/>
    </source>
</evidence>
<feature type="domain" description="C2H2-type" evidence="13">
    <location>
        <begin position="317"/>
        <end position="344"/>
    </location>
</feature>
<feature type="domain" description="C2H2-type" evidence="13">
    <location>
        <begin position="289"/>
        <end position="316"/>
    </location>
</feature>
<evidence type="ECO:0000259" key="13">
    <source>
        <dbReference type="PROSITE" id="PS50157"/>
    </source>
</evidence>
<proteinExistence type="inferred from homology"/>
<evidence type="ECO:0000256" key="2">
    <source>
        <dbReference type="ARBA" id="ARBA00006991"/>
    </source>
</evidence>
<dbReference type="Proteomes" id="UP000752171">
    <property type="component" value="Unassembled WGS sequence"/>
</dbReference>
<keyword evidence="6" id="KW-0862">Zinc</keyword>
<evidence type="ECO:0000256" key="5">
    <source>
        <dbReference type="ARBA" id="ARBA00022771"/>
    </source>
</evidence>
<feature type="domain" description="C2H2-type" evidence="13">
    <location>
        <begin position="345"/>
        <end position="372"/>
    </location>
</feature>
<organism evidence="14 15">
    <name type="scientific">Astyanax mexicanus</name>
    <name type="common">Blind cave fish</name>
    <name type="synonym">Astyanax fasciatus mexicanus</name>
    <dbReference type="NCBI Taxonomy" id="7994"/>
    <lineage>
        <taxon>Eukaryota</taxon>
        <taxon>Metazoa</taxon>
        <taxon>Chordata</taxon>
        <taxon>Craniata</taxon>
        <taxon>Vertebrata</taxon>
        <taxon>Euteleostomi</taxon>
        <taxon>Actinopterygii</taxon>
        <taxon>Neopterygii</taxon>
        <taxon>Teleostei</taxon>
        <taxon>Ostariophysi</taxon>
        <taxon>Characiformes</taxon>
        <taxon>Characoidei</taxon>
        <taxon>Acestrorhamphidae</taxon>
        <taxon>Acestrorhamphinae</taxon>
        <taxon>Astyanax</taxon>
    </lineage>
</organism>
<keyword evidence="5 11" id="KW-0863">Zinc-finger</keyword>
<evidence type="ECO:0000256" key="1">
    <source>
        <dbReference type="ARBA" id="ARBA00004123"/>
    </source>
</evidence>
<dbReference type="GO" id="GO:0008270">
    <property type="term" value="F:zinc ion binding"/>
    <property type="evidence" value="ECO:0007669"/>
    <property type="project" value="UniProtKB-KW"/>
</dbReference>
<dbReference type="SMART" id="SM00355">
    <property type="entry name" value="ZnF_C2H2"/>
    <property type="match status" value="3"/>
</dbReference>
<keyword evidence="9" id="KW-0804">Transcription</keyword>
<comment type="subcellular location">
    <subcellularLocation>
        <location evidence="1">Nucleus</location>
    </subcellularLocation>
</comment>
<keyword evidence="3" id="KW-0479">Metal-binding</keyword>
<dbReference type="GO" id="GO:0010468">
    <property type="term" value="P:regulation of gene expression"/>
    <property type="evidence" value="ECO:0007669"/>
    <property type="project" value="TreeGrafter"/>
</dbReference>
<protein>
    <submittedName>
        <fullName evidence="14">Zinc finger protein 112-like</fullName>
    </submittedName>
</protein>
<comment type="similarity">
    <text evidence="2">Belongs to the krueppel C2H2-type zinc-finger protein family.</text>
</comment>
<feature type="compositionally biased region" description="Basic and acidic residues" evidence="12">
    <location>
        <begin position="55"/>
        <end position="65"/>
    </location>
</feature>
<dbReference type="GO" id="GO:0005634">
    <property type="term" value="C:nucleus"/>
    <property type="evidence" value="ECO:0007669"/>
    <property type="project" value="UniProtKB-SubCell"/>
</dbReference>
<accession>A0A8T2L6G4</accession>
<name>A0A8T2L6G4_ASTMX</name>
<keyword evidence="8" id="KW-0238">DNA-binding</keyword>
<evidence type="ECO:0000313" key="14">
    <source>
        <dbReference type="EMBL" id="KAG9267260.1"/>
    </source>
</evidence>
<evidence type="ECO:0000256" key="11">
    <source>
        <dbReference type="PROSITE-ProRule" id="PRU00042"/>
    </source>
</evidence>
<dbReference type="FunFam" id="3.30.160.60:FF:000446">
    <property type="entry name" value="Zinc finger protein"/>
    <property type="match status" value="1"/>
</dbReference>
<keyword evidence="10" id="KW-0539">Nucleus</keyword>
<evidence type="ECO:0000256" key="8">
    <source>
        <dbReference type="ARBA" id="ARBA00023125"/>
    </source>
</evidence>
<dbReference type="FunFam" id="3.30.160.60:FF:000495">
    <property type="entry name" value="zinc finger protein 668"/>
    <property type="match status" value="1"/>
</dbReference>
<dbReference type="PROSITE" id="PS50157">
    <property type="entry name" value="ZINC_FINGER_C2H2_2"/>
    <property type="match status" value="3"/>
</dbReference>
<dbReference type="PANTHER" id="PTHR16515">
    <property type="entry name" value="PR DOMAIN ZINC FINGER PROTEIN"/>
    <property type="match status" value="1"/>
</dbReference>
<dbReference type="EMBL" id="JAICCE010000015">
    <property type="protein sequence ID" value="KAG9267260.1"/>
    <property type="molecule type" value="Genomic_DNA"/>
</dbReference>
<evidence type="ECO:0000256" key="6">
    <source>
        <dbReference type="ARBA" id="ARBA00022833"/>
    </source>
</evidence>
<sequence>MSKVERLNARVAKLLTVAVQEVLEAVRETVSEYQEKTARTQRENERLRKKLHELQAKSTRNDGGDHPVSPSHDFLKRSETDSSSISIQKNGEVKKTLDCLNVEQTDLSEPDTSPTYPEPSRQSPLVFSYDLEPKVQPSTSGLDVKAETERQVLVPELFKSSDFISHNATSPKKTDNRARQYSTNTSVNKVSTDNQLHLSVHEIKTEAETDDYVGYAPQELFYEAIAFRTNVEQAEQPSGSGLQFDLNGPFDRLTAEDMNDINATLDVRNQRHNELLNGFPFRNVHEKRFCCPFCGRSFSHAGDFKKHKRVHTGEKPYLCTICGKRFSQSGYLKIHQRYHTGERPYGCGLCGKRFSHSSNYRKHQQTHIGQNI</sequence>
<dbReference type="Pfam" id="PF00096">
    <property type="entry name" value="zf-C2H2"/>
    <property type="match status" value="3"/>
</dbReference>
<keyword evidence="7" id="KW-0805">Transcription regulation</keyword>
<keyword evidence="4" id="KW-0677">Repeat</keyword>
<feature type="region of interest" description="Disordered" evidence="12">
    <location>
        <begin position="55"/>
        <end position="89"/>
    </location>
</feature>
<dbReference type="GO" id="GO:0003677">
    <property type="term" value="F:DNA binding"/>
    <property type="evidence" value="ECO:0007669"/>
    <property type="project" value="UniProtKB-KW"/>
</dbReference>
<dbReference type="Gene3D" id="3.30.160.60">
    <property type="entry name" value="Classic Zinc Finger"/>
    <property type="match status" value="3"/>
</dbReference>
<evidence type="ECO:0000256" key="4">
    <source>
        <dbReference type="ARBA" id="ARBA00022737"/>
    </source>
</evidence>
<dbReference type="PROSITE" id="PS00028">
    <property type="entry name" value="ZINC_FINGER_C2H2_1"/>
    <property type="match status" value="3"/>
</dbReference>
<evidence type="ECO:0000256" key="3">
    <source>
        <dbReference type="ARBA" id="ARBA00022723"/>
    </source>
</evidence>
<gene>
    <name evidence="14" type="ORF">AMEX_G18087</name>
</gene>
<evidence type="ECO:0000256" key="7">
    <source>
        <dbReference type="ARBA" id="ARBA00023015"/>
    </source>
</evidence>
<evidence type="ECO:0000256" key="12">
    <source>
        <dbReference type="SAM" id="MobiDB-lite"/>
    </source>
</evidence>
<dbReference type="InterPro" id="IPR050331">
    <property type="entry name" value="Zinc_finger"/>
</dbReference>